<keyword evidence="3" id="KW-1185">Reference proteome</keyword>
<dbReference type="GO" id="GO:0046592">
    <property type="term" value="F:polyamine oxidase activity"/>
    <property type="evidence" value="ECO:0007669"/>
    <property type="project" value="TreeGrafter"/>
</dbReference>
<dbReference type="Gene3D" id="3.50.50.60">
    <property type="entry name" value="FAD/NAD(P)-binding domain"/>
    <property type="match status" value="1"/>
</dbReference>
<reference evidence="2" key="1">
    <citation type="submission" date="2019-08" db="EMBL/GenBank/DDBJ databases">
        <title>The genome of the North American firefly Photinus pyralis.</title>
        <authorList>
            <consortium name="Photinus pyralis genome working group"/>
            <person name="Fallon T.R."/>
            <person name="Sander Lower S.E."/>
            <person name="Weng J.-K."/>
        </authorList>
    </citation>
    <scope>NUCLEOTIDE SEQUENCE</scope>
    <source>
        <strain evidence="2">TRF0915ILg1</strain>
        <tissue evidence="2">Whole body</tissue>
    </source>
</reference>
<dbReference type="Proteomes" id="UP000801492">
    <property type="component" value="Unassembled WGS sequence"/>
</dbReference>
<dbReference type="AlphaFoldDB" id="A0A8K0CKB0"/>
<dbReference type="Pfam" id="PF01593">
    <property type="entry name" value="Amino_oxidase"/>
    <property type="match status" value="1"/>
</dbReference>
<dbReference type="OrthoDB" id="5046242at2759"/>
<dbReference type="EMBL" id="VTPC01084480">
    <property type="protein sequence ID" value="KAF2887241.1"/>
    <property type="molecule type" value="Genomic_DNA"/>
</dbReference>
<feature type="domain" description="Amine oxidase" evidence="1">
    <location>
        <begin position="1"/>
        <end position="68"/>
    </location>
</feature>
<feature type="non-terminal residue" evidence="2">
    <location>
        <position position="1"/>
    </location>
</feature>
<accession>A0A8K0CKB0</accession>
<protein>
    <recommendedName>
        <fullName evidence="1">Amine oxidase domain-containing protein</fullName>
    </recommendedName>
</protein>
<dbReference type="InterPro" id="IPR036188">
    <property type="entry name" value="FAD/NAD-bd_sf"/>
</dbReference>
<dbReference type="SUPFAM" id="SSF51905">
    <property type="entry name" value="FAD/NAD(P)-binding domain"/>
    <property type="match status" value="1"/>
</dbReference>
<dbReference type="InterPro" id="IPR050281">
    <property type="entry name" value="Flavin_monoamine_oxidase"/>
</dbReference>
<name>A0A8K0CKB0_IGNLU</name>
<comment type="caution">
    <text evidence="2">The sequence shown here is derived from an EMBL/GenBank/DDBJ whole genome shotgun (WGS) entry which is preliminary data.</text>
</comment>
<evidence type="ECO:0000313" key="3">
    <source>
        <dbReference type="Proteomes" id="UP000801492"/>
    </source>
</evidence>
<organism evidence="2 3">
    <name type="scientific">Ignelater luminosus</name>
    <name type="common">Cucubano</name>
    <name type="synonym">Pyrophorus luminosus</name>
    <dbReference type="NCBI Taxonomy" id="2038154"/>
    <lineage>
        <taxon>Eukaryota</taxon>
        <taxon>Metazoa</taxon>
        <taxon>Ecdysozoa</taxon>
        <taxon>Arthropoda</taxon>
        <taxon>Hexapoda</taxon>
        <taxon>Insecta</taxon>
        <taxon>Pterygota</taxon>
        <taxon>Neoptera</taxon>
        <taxon>Endopterygota</taxon>
        <taxon>Coleoptera</taxon>
        <taxon>Polyphaga</taxon>
        <taxon>Elateriformia</taxon>
        <taxon>Elateroidea</taxon>
        <taxon>Elateridae</taxon>
        <taxon>Agrypninae</taxon>
        <taxon>Pyrophorini</taxon>
        <taxon>Ignelater</taxon>
    </lineage>
</organism>
<sequence length="73" mass="8121">PHFRGTYSYQTIASRQFGESPEVILSKPLTASNGKQTLLFAGEATHPVYYSVGHGAIESGFREADRIINMYKQ</sequence>
<dbReference type="PANTHER" id="PTHR10742">
    <property type="entry name" value="FLAVIN MONOAMINE OXIDASE"/>
    <property type="match status" value="1"/>
</dbReference>
<evidence type="ECO:0000313" key="2">
    <source>
        <dbReference type="EMBL" id="KAF2887241.1"/>
    </source>
</evidence>
<gene>
    <name evidence="2" type="ORF">ILUMI_18932</name>
</gene>
<dbReference type="PANTHER" id="PTHR10742:SF398">
    <property type="entry name" value="AMINE OXIDASE DOMAIN-CONTAINING PROTEIN-RELATED"/>
    <property type="match status" value="1"/>
</dbReference>
<proteinExistence type="predicted"/>
<evidence type="ECO:0000259" key="1">
    <source>
        <dbReference type="Pfam" id="PF01593"/>
    </source>
</evidence>
<dbReference type="InterPro" id="IPR002937">
    <property type="entry name" value="Amino_oxidase"/>
</dbReference>